<sequence length="123" mass="13147">MKCFCIVVESIKIHRLGIIIFYFVNHYASLVASAAMASSGPVPRASTPTSSTPPFPRPPSSSQSLVSQSNHALRLSSQYEACLEAWRCPSSAPHPPHPSAVSTRETSSPSPHSHSSRVLVPPA</sequence>
<feature type="compositionally biased region" description="Low complexity" evidence="1">
    <location>
        <begin position="60"/>
        <end position="69"/>
    </location>
</feature>
<reference evidence="2 3" key="1">
    <citation type="journal article" date="2018" name="New Phytol.">
        <title>Comparative genomics and transcriptomics depict ericoid mycorrhizal fungi as versatile saprotrophs and plant mutualists.</title>
        <authorList>
            <person name="Martino E."/>
            <person name="Morin E."/>
            <person name="Grelet G.A."/>
            <person name="Kuo A."/>
            <person name="Kohler A."/>
            <person name="Daghino S."/>
            <person name="Barry K.W."/>
            <person name="Cichocki N."/>
            <person name="Clum A."/>
            <person name="Dockter R.B."/>
            <person name="Hainaut M."/>
            <person name="Kuo R.C."/>
            <person name="LaButti K."/>
            <person name="Lindahl B.D."/>
            <person name="Lindquist E.A."/>
            <person name="Lipzen A."/>
            <person name="Khouja H.R."/>
            <person name="Magnuson J."/>
            <person name="Murat C."/>
            <person name="Ohm R.A."/>
            <person name="Singer S.W."/>
            <person name="Spatafora J.W."/>
            <person name="Wang M."/>
            <person name="Veneault-Fourrey C."/>
            <person name="Henrissat B."/>
            <person name="Grigoriev I.V."/>
            <person name="Martin F.M."/>
            <person name="Perotto S."/>
        </authorList>
    </citation>
    <scope>NUCLEOTIDE SEQUENCE [LARGE SCALE GENOMIC DNA]</scope>
    <source>
        <strain evidence="2 3">ATCC 22711</strain>
    </source>
</reference>
<feature type="region of interest" description="Disordered" evidence="1">
    <location>
        <begin position="90"/>
        <end position="123"/>
    </location>
</feature>
<dbReference type="RefSeq" id="XP_024717180.1">
    <property type="nucleotide sequence ID" value="XM_024863988.1"/>
</dbReference>
<evidence type="ECO:0000256" key="1">
    <source>
        <dbReference type="SAM" id="MobiDB-lite"/>
    </source>
</evidence>
<evidence type="ECO:0000313" key="2">
    <source>
        <dbReference type="EMBL" id="PSS08782.1"/>
    </source>
</evidence>
<feature type="region of interest" description="Disordered" evidence="1">
    <location>
        <begin position="39"/>
        <end position="70"/>
    </location>
</feature>
<name>A0A2T3ARC3_AMORE</name>
<accession>A0A2T3ARC3</accession>
<dbReference type="Proteomes" id="UP000241818">
    <property type="component" value="Unassembled WGS sequence"/>
</dbReference>
<proteinExistence type="predicted"/>
<dbReference type="AlphaFoldDB" id="A0A2T3ARC3"/>
<dbReference type="GeneID" id="36572069"/>
<dbReference type="InParanoid" id="A0A2T3ARC3"/>
<feature type="compositionally biased region" description="Low complexity" evidence="1">
    <location>
        <begin position="39"/>
        <end position="50"/>
    </location>
</feature>
<organism evidence="2 3">
    <name type="scientific">Amorphotheca resinae ATCC 22711</name>
    <dbReference type="NCBI Taxonomy" id="857342"/>
    <lineage>
        <taxon>Eukaryota</taxon>
        <taxon>Fungi</taxon>
        <taxon>Dikarya</taxon>
        <taxon>Ascomycota</taxon>
        <taxon>Pezizomycotina</taxon>
        <taxon>Leotiomycetes</taxon>
        <taxon>Helotiales</taxon>
        <taxon>Amorphothecaceae</taxon>
        <taxon>Amorphotheca</taxon>
    </lineage>
</organism>
<dbReference type="EMBL" id="KZ679018">
    <property type="protein sequence ID" value="PSS08782.1"/>
    <property type="molecule type" value="Genomic_DNA"/>
</dbReference>
<protein>
    <submittedName>
        <fullName evidence="2">Uncharacterized protein</fullName>
    </submittedName>
</protein>
<gene>
    <name evidence="2" type="ORF">M430DRAFT_189320</name>
</gene>
<evidence type="ECO:0000313" key="3">
    <source>
        <dbReference type="Proteomes" id="UP000241818"/>
    </source>
</evidence>
<keyword evidence="3" id="KW-1185">Reference proteome</keyword>